<organism evidence="1 2">
    <name type="scientific">Tanacetum coccineum</name>
    <dbReference type="NCBI Taxonomy" id="301880"/>
    <lineage>
        <taxon>Eukaryota</taxon>
        <taxon>Viridiplantae</taxon>
        <taxon>Streptophyta</taxon>
        <taxon>Embryophyta</taxon>
        <taxon>Tracheophyta</taxon>
        <taxon>Spermatophyta</taxon>
        <taxon>Magnoliopsida</taxon>
        <taxon>eudicotyledons</taxon>
        <taxon>Gunneridae</taxon>
        <taxon>Pentapetalae</taxon>
        <taxon>asterids</taxon>
        <taxon>campanulids</taxon>
        <taxon>Asterales</taxon>
        <taxon>Asteraceae</taxon>
        <taxon>Asteroideae</taxon>
        <taxon>Anthemideae</taxon>
        <taxon>Anthemidinae</taxon>
        <taxon>Tanacetum</taxon>
    </lineage>
</organism>
<evidence type="ECO:0000313" key="2">
    <source>
        <dbReference type="Proteomes" id="UP001151760"/>
    </source>
</evidence>
<evidence type="ECO:0000313" key="1">
    <source>
        <dbReference type="EMBL" id="GJS76896.1"/>
    </source>
</evidence>
<comment type="caution">
    <text evidence="1">The sequence shown here is derived from an EMBL/GenBank/DDBJ whole genome shotgun (WGS) entry which is preliminary data.</text>
</comment>
<dbReference type="InterPro" id="IPR036691">
    <property type="entry name" value="Endo/exonu/phosph_ase_sf"/>
</dbReference>
<dbReference type="PANTHER" id="PTHR33710:SF64">
    <property type="entry name" value="ENDONUCLEASE_EXONUCLEASE_PHOSPHATASE DOMAIN-CONTAINING PROTEIN"/>
    <property type="match status" value="1"/>
</dbReference>
<proteinExistence type="predicted"/>
<sequence>MIGISLNSNGLGGDNKKEWIRNLIDECCPMFFGVQETKLERIDHCLAHSLWPRNFMEFAFCGSVGASGGILTLWDSHVFVMEQCFKERNFVGVIGSCIGVSSKIGLLNVYAPQSSTSKEAVWRSIDSLLNSSNIIWVVFGNFNVVRSPDERNGCLFNVGEVCAFNDFISQNGLFDFPVCERRFTCFDKDGRKASKLDRFLVSASFFDIWKDANVNVLYRSYSDHCPILLKVKGGNYGPKPFKIFNKWFNEIGFDELVSST</sequence>
<name>A0ABQ4YHI3_9ASTR</name>
<reference evidence="1" key="1">
    <citation type="journal article" date="2022" name="Int. J. Mol. Sci.">
        <title>Draft Genome of Tanacetum Coccineum: Genomic Comparison of Closely Related Tanacetum-Family Plants.</title>
        <authorList>
            <person name="Yamashiro T."/>
            <person name="Shiraishi A."/>
            <person name="Nakayama K."/>
            <person name="Satake H."/>
        </authorList>
    </citation>
    <scope>NUCLEOTIDE SEQUENCE</scope>
</reference>
<dbReference type="Gene3D" id="3.60.10.10">
    <property type="entry name" value="Endonuclease/exonuclease/phosphatase"/>
    <property type="match status" value="1"/>
</dbReference>
<reference evidence="1" key="2">
    <citation type="submission" date="2022-01" db="EMBL/GenBank/DDBJ databases">
        <authorList>
            <person name="Yamashiro T."/>
            <person name="Shiraishi A."/>
            <person name="Satake H."/>
            <person name="Nakayama K."/>
        </authorList>
    </citation>
    <scope>NUCLEOTIDE SEQUENCE</scope>
</reference>
<keyword evidence="2" id="KW-1185">Reference proteome</keyword>
<dbReference type="Proteomes" id="UP001151760">
    <property type="component" value="Unassembled WGS sequence"/>
</dbReference>
<protein>
    <submittedName>
        <fullName evidence="1">RNA-directed DNA polymerase, eukaryota</fullName>
    </submittedName>
</protein>
<dbReference type="EMBL" id="BQNB010010409">
    <property type="protein sequence ID" value="GJS76896.1"/>
    <property type="molecule type" value="Genomic_DNA"/>
</dbReference>
<keyword evidence="1" id="KW-0695">RNA-directed DNA polymerase</keyword>
<keyword evidence="1" id="KW-0808">Transferase</keyword>
<gene>
    <name evidence="1" type="ORF">Tco_0726777</name>
</gene>
<accession>A0ABQ4YHI3</accession>
<dbReference type="SUPFAM" id="SSF56219">
    <property type="entry name" value="DNase I-like"/>
    <property type="match status" value="1"/>
</dbReference>
<dbReference type="GO" id="GO:0003964">
    <property type="term" value="F:RNA-directed DNA polymerase activity"/>
    <property type="evidence" value="ECO:0007669"/>
    <property type="project" value="UniProtKB-KW"/>
</dbReference>
<dbReference type="PANTHER" id="PTHR33710">
    <property type="entry name" value="BNAC02G09200D PROTEIN"/>
    <property type="match status" value="1"/>
</dbReference>
<keyword evidence="1" id="KW-0548">Nucleotidyltransferase</keyword>